<dbReference type="InterPro" id="IPR013151">
    <property type="entry name" value="Immunoglobulin_dom"/>
</dbReference>
<evidence type="ECO:0000256" key="15">
    <source>
        <dbReference type="SAM" id="SignalP"/>
    </source>
</evidence>
<keyword evidence="10" id="KW-0393">Immunoglobulin domain</keyword>
<keyword evidence="5 14" id="KW-1133">Transmembrane helix</keyword>
<evidence type="ECO:0000256" key="2">
    <source>
        <dbReference type="ARBA" id="ARBA00022692"/>
    </source>
</evidence>
<feature type="signal peptide" evidence="15">
    <location>
        <begin position="1"/>
        <end position="25"/>
    </location>
</feature>
<dbReference type="InterPro" id="IPR003599">
    <property type="entry name" value="Ig_sub"/>
</dbReference>
<feature type="region of interest" description="Disordered" evidence="13">
    <location>
        <begin position="417"/>
        <end position="440"/>
    </location>
</feature>
<keyword evidence="6 14" id="KW-0472">Membrane</keyword>
<dbReference type="FunFam" id="2.60.40.10:FF:000246">
    <property type="entry name" value="Fibroblast growth factor receptor like 1"/>
    <property type="match status" value="1"/>
</dbReference>
<evidence type="ECO:0000256" key="7">
    <source>
        <dbReference type="ARBA" id="ARBA00023157"/>
    </source>
</evidence>
<dbReference type="HOGENOM" id="CLU_510554_0_0_1"/>
<proteinExistence type="evidence at transcript level"/>
<dbReference type="InParanoid" id="D2T1S8"/>
<dbReference type="InterPro" id="IPR052615">
    <property type="entry name" value="FGFRL"/>
</dbReference>
<dbReference type="Pfam" id="PF07679">
    <property type="entry name" value="I-set"/>
    <property type="match status" value="1"/>
</dbReference>
<reference evidence="19" key="2">
    <citation type="submission" date="2015-02" db="EMBL/GenBank/DDBJ databases">
        <title>Genome sequencing for Strongylocentrotus purpuratus.</title>
        <authorList>
            <person name="Murali S."/>
            <person name="Liu Y."/>
            <person name="Vee V."/>
            <person name="English A."/>
            <person name="Wang M."/>
            <person name="Skinner E."/>
            <person name="Han Y."/>
            <person name="Muzny D.M."/>
            <person name="Worley K.C."/>
            <person name="Gibbs R.A."/>
        </authorList>
    </citation>
    <scope>NUCLEOTIDE SEQUENCE</scope>
</reference>
<evidence type="ECO:0000256" key="1">
    <source>
        <dbReference type="ARBA" id="ARBA00004167"/>
    </source>
</evidence>
<dbReference type="FunFam" id="2.60.40.10:FF:000016">
    <property type="entry name" value="Fibroblast growth factor receptor"/>
    <property type="match status" value="1"/>
</dbReference>
<feature type="transmembrane region" description="Helical" evidence="14">
    <location>
        <begin position="390"/>
        <end position="412"/>
    </location>
</feature>
<dbReference type="Pfam" id="PF00047">
    <property type="entry name" value="ig"/>
    <property type="match status" value="1"/>
</dbReference>
<evidence type="ECO:0000256" key="10">
    <source>
        <dbReference type="ARBA" id="ARBA00023319"/>
    </source>
</evidence>
<feature type="domain" description="Ig-like" evidence="16">
    <location>
        <begin position="248"/>
        <end position="355"/>
    </location>
</feature>
<dbReference type="SMART" id="SM00409">
    <property type="entry name" value="IG"/>
    <property type="match status" value="3"/>
</dbReference>
<comment type="function">
    <text evidence="11">Has a negative effect on cell proliferation.</text>
</comment>
<dbReference type="AlphaFoldDB" id="D2T1S8"/>
<keyword evidence="7" id="KW-1015">Disulfide bond</keyword>
<dbReference type="Gene3D" id="2.60.40.10">
    <property type="entry name" value="Immunoglobulins"/>
    <property type="match status" value="3"/>
</dbReference>
<organism evidence="17">
    <name type="scientific">Strongylocentrotus purpuratus</name>
    <name type="common">Purple sea urchin</name>
    <dbReference type="NCBI Taxonomy" id="7668"/>
    <lineage>
        <taxon>Eukaryota</taxon>
        <taxon>Metazoa</taxon>
        <taxon>Echinodermata</taxon>
        <taxon>Eleutherozoa</taxon>
        <taxon>Echinozoa</taxon>
        <taxon>Echinoidea</taxon>
        <taxon>Euechinoidea</taxon>
        <taxon>Echinacea</taxon>
        <taxon>Camarodonta</taxon>
        <taxon>Echinidea</taxon>
        <taxon>Strongylocentrotidae</taxon>
        <taxon>Strongylocentrotus</taxon>
    </lineage>
</organism>
<dbReference type="FunFam" id="2.60.40.10:FF:000593">
    <property type="entry name" value="Fibroblast growth factor receptor-like 1"/>
    <property type="match status" value="1"/>
</dbReference>
<evidence type="ECO:0000256" key="12">
    <source>
        <dbReference type="ARBA" id="ARBA00074412"/>
    </source>
</evidence>
<reference evidence="17" key="1">
    <citation type="journal article" date="2009" name="BMC Biochem.">
        <title>Comparison of the receptor FGFRL1 from sea urchins and humans illustrates evolution of a zinc binding motif in the intracellular domain.</title>
        <authorList>
            <person name="Zhuang L."/>
            <person name="Karoti A.V."/>
            <person name="Bruecker P."/>
            <person name="Trueb B."/>
        </authorList>
    </citation>
    <scope>NUCLEOTIDE SEQUENCE</scope>
    <source>
        <tissue evidence="17">Tube-foot</tissue>
    </source>
</reference>
<evidence type="ECO:0000256" key="9">
    <source>
        <dbReference type="ARBA" id="ARBA00023180"/>
    </source>
</evidence>
<feature type="chain" id="PRO_5036438040" description="Fibroblast growth factor receptor-like 1" evidence="15">
    <location>
        <begin position="26"/>
        <end position="532"/>
    </location>
</feature>
<dbReference type="InterPro" id="IPR036179">
    <property type="entry name" value="Ig-like_dom_sf"/>
</dbReference>
<dbReference type="EMBL" id="FN252817">
    <property type="protein sequence ID" value="CAX53265.1"/>
    <property type="molecule type" value="mRNA"/>
</dbReference>
<gene>
    <name evidence="17" type="primary">FGFRL1</name>
</gene>
<comment type="subcellular location">
    <subcellularLocation>
        <location evidence="1">Membrane</location>
        <topology evidence="1">Single-pass membrane protein</topology>
    </subcellularLocation>
</comment>
<keyword evidence="2 14" id="KW-0812">Transmembrane</keyword>
<dbReference type="CDD" id="cd04974">
    <property type="entry name" value="IgI_3_FGFR"/>
    <property type="match status" value="1"/>
</dbReference>
<evidence type="ECO:0000256" key="14">
    <source>
        <dbReference type="SAM" id="Phobius"/>
    </source>
</evidence>
<dbReference type="GO" id="GO:0005007">
    <property type="term" value="F:fibroblast growth factor receptor activity"/>
    <property type="evidence" value="ECO:0000318"/>
    <property type="project" value="GO_Central"/>
</dbReference>
<evidence type="ECO:0000256" key="4">
    <source>
        <dbReference type="ARBA" id="ARBA00022737"/>
    </source>
</evidence>
<evidence type="ECO:0000256" key="11">
    <source>
        <dbReference type="ARBA" id="ARBA00053149"/>
    </source>
</evidence>
<keyword evidence="8 17" id="KW-0675">Receptor</keyword>
<dbReference type="SMART" id="SM00408">
    <property type="entry name" value="IGc2"/>
    <property type="match status" value="3"/>
</dbReference>
<evidence type="ECO:0000313" key="17">
    <source>
        <dbReference type="EMBL" id="CAX53265.1"/>
    </source>
</evidence>
<keyword evidence="9" id="KW-0325">Glycoprotein</keyword>
<evidence type="ECO:0000313" key="18">
    <source>
        <dbReference type="EnsemblMetazoa" id="NP_001165523"/>
    </source>
</evidence>
<dbReference type="InterPro" id="IPR003598">
    <property type="entry name" value="Ig_sub2"/>
</dbReference>
<feature type="region of interest" description="Disordered" evidence="13">
    <location>
        <begin position="503"/>
        <end position="522"/>
    </location>
</feature>
<keyword evidence="3 15" id="KW-0732">Signal</keyword>
<dbReference type="InterPro" id="IPR013098">
    <property type="entry name" value="Ig_I-set"/>
</dbReference>
<dbReference type="PROSITE" id="PS50835">
    <property type="entry name" value="IG_LIKE"/>
    <property type="match status" value="3"/>
</dbReference>
<feature type="region of interest" description="Disordered" evidence="13">
    <location>
        <begin position="118"/>
        <end position="149"/>
    </location>
</feature>
<evidence type="ECO:0000256" key="3">
    <source>
        <dbReference type="ARBA" id="ARBA00022729"/>
    </source>
</evidence>
<evidence type="ECO:0000313" key="19">
    <source>
        <dbReference type="Proteomes" id="UP000007110"/>
    </source>
</evidence>
<evidence type="ECO:0000256" key="6">
    <source>
        <dbReference type="ARBA" id="ARBA00023136"/>
    </source>
</evidence>
<evidence type="ECO:0000256" key="8">
    <source>
        <dbReference type="ARBA" id="ARBA00023170"/>
    </source>
</evidence>
<dbReference type="GO" id="GO:0017134">
    <property type="term" value="F:fibroblast growth factor binding"/>
    <property type="evidence" value="ECO:0000318"/>
    <property type="project" value="GO_Central"/>
</dbReference>
<evidence type="ECO:0000256" key="5">
    <source>
        <dbReference type="ARBA" id="ARBA00022989"/>
    </source>
</evidence>
<dbReference type="Proteomes" id="UP000007110">
    <property type="component" value="Unassembled WGS sequence"/>
</dbReference>
<dbReference type="FunCoup" id="D2T1S8">
    <property type="interactions" value="668"/>
</dbReference>
<dbReference type="KEGG" id="spu:578697"/>
<keyword evidence="4" id="KW-0677">Repeat</keyword>
<dbReference type="GeneID" id="578697"/>
<dbReference type="SUPFAM" id="SSF48726">
    <property type="entry name" value="Immunoglobulin"/>
    <property type="match status" value="3"/>
</dbReference>
<reference evidence="18" key="3">
    <citation type="submission" date="2021-01" db="UniProtKB">
        <authorList>
            <consortium name="EnsemblMetazoa"/>
        </authorList>
    </citation>
    <scope>IDENTIFICATION</scope>
</reference>
<dbReference type="EnsemblMetazoa" id="NM_001172052">
    <property type="protein sequence ID" value="NP_001165523"/>
    <property type="gene ID" value="GeneID_578697"/>
</dbReference>
<evidence type="ECO:0000259" key="16">
    <source>
        <dbReference type="PROSITE" id="PS50835"/>
    </source>
</evidence>
<protein>
    <recommendedName>
        <fullName evidence="12">Fibroblast growth factor receptor-like 1</fullName>
    </recommendedName>
</protein>
<keyword evidence="19" id="KW-1185">Reference proteome</keyword>
<feature type="domain" description="Ig-like" evidence="16">
    <location>
        <begin position="150"/>
        <end position="239"/>
    </location>
</feature>
<dbReference type="OMA" id="IVWWKDD"/>
<sequence length="532" mass="59373">MARVSSALNSLLILWLGVFLRVASAELRGPPKISEQVNGFRKAVQGRSIKLPCPVTGNPPPLIMWTKDGVTIHSGWERFRVRSEGLKVNDVVIEDSGSYICRATNGFGSVSVNFTLTITDGSSSPEEDPSRVDTPTVEERPDRPTSGTMPQFSELSKMMKAQKIMKPLNSSVRLKCKASGHPRPEIVWEKDGTRMVITEGRQSRQFTLKLSHLKPGDSGTYMCIVFNKHGRINATYEVDVVDQVKKKPELLGEHPVNTTVEFGGTTSFQCRVRSDIKPHIQWLKRVETHSTPTNATIEMDGQYFVVLPAGDVLPRPDGSYLNKLIISYATSDDAGMYICLGANTMGYSFKSAFLEVFPDPNMNWIDPALQQTPRVNPVVPEAWGHIEQGLLIGIPVSLALLFIVIVIICTISRKKARSQRRRHRTAPPAPQLPNSSIKKEYNHRDYLNRTNLTNPHMMDIEQCAPLTAAQCAPMTSQQTLHIYPVPSRENVLNRYDVHSPSSFTDTLNSNGSLTSSRPNMHHHLHQHTILHC</sequence>
<dbReference type="OrthoDB" id="6244905at2759"/>
<dbReference type="InterPro" id="IPR013783">
    <property type="entry name" value="Ig-like_fold"/>
</dbReference>
<dbReference type="Pfam" id="PF13927">
    <property type="entry name" value="Ig_3"/>
    <property type="match status" value="1"/>
</dbReference>
<dbReference type="GO" id="GO:0005886">
    <property type="term" value="C:plasma membrane"/>
    <property type="evidence" value="ECO:0000318"/>
    <property type="project" value="GO_Central"/>
</dbReference>
<feature type="domain" description="Ig-like" evidence="16">
    <location>
        <begin position="31"/>
        <end position="117"/>
    </location>
</feature>
<dbReference type="CTD" id="53834"/>
<evidence type="ECO:0000256" key="13">
    <source>
        <dbReference type="SAM" id="MobiDB-lite"/>
    </source>
</evidence>
<accession>D2T1S8</accession>
<feature type="compositionally biased region" description="Polar residues" evidence="13">
    <location>
        <begin position="503"/>
        <end position="518"/>
    </location>
</feature>
<dbReference type="CDD" id="cd05856">
    <property type="entry name" value="IgI_2_FGFRL1-like"/>
    <property type="match status" value="1"/>
</dbReference>
<dbReference type="PANTHER" id="PTHR19890">
    <property type="entry name" value="FIBROBLAST GROWTH FACTOR RECEPTOR"/>
    <property type="match status" value="1"/>
</dbReference>
<name>D2T1S8_STRPU</name>
<dbReference type="PANTHER" id="PTHR19890:SF10">
    <property type="entry name" value="FIBROBLAST GROWTH FACTOR RECEPTOR-LIKE 1"/>
    <property type="match status" value="1"/>
</dbReference>
<dbReference type="RefSeq" id="NP_001165523.1">
    <property type="nucleotide sequence ID" value="NM_001172052.1"/>
</dbReference>
<dbReference type="InterPro" id="IPR007110">
    <property type="entry name" value="Ig-like_dom"/>
</dbReference>